<comment type="caution">
    <text evidence="2">The sequence shown here is derived from an EMBL/GenBank/DDBJ whole genome shotgun (WGS) entry which is preliminary data.</text>
</comment>
<keyword evidence="3" id="KW-1185">Reference proteome</keyword>
<evidence type="ECO:0000313" key="3">
    <source>
        <dbReference type="Proteomes" id="UP000649617"/>
    </source>
</evidence>
<proteinExistence type="predicted"/>
<feature type="region of interest" description="Disordered" evidence="1">
    <location>
        <begin position="1"/>
        <end position="139"/>
    </location>
</feature>
<dbReference type="AlphaFoldDB" id="A0A812WBM7"/>
<feature type="compositionally biased region" description="Acidic residues" evidence="1">
    <location>
        <begin position="124"/>
        <end position="133"/>
    </location>
</feature>
<evidence type="ECO:0000256" key="1">
    <source>
        <dbReference type="SAM" id="MobiDB-lite"/>
    </source>
</evidence>
<name>A0A812WBM7_SYMPI</name>
<accession>A0A812WBM7</accession>
<protein>
    <submittedName>
        <fullName evidence="2">Uncharacterized protein</fullName>
    </submittedName>
</protein>
<feature type="compositionally biased region" description="Polar residues" evidence="1">
    <location>
        <begin position="61"/>
        <end position="75"/>
    </location>
</feature>
<evidence type="ECO:0000313" key="2">
    <source>
        <dbReference type="EMBL" id="CAE7677148.1"/>
    </source>
</evidence>
<feature type="non-terminal residue" evidence="2">
    <location>
        <position position="139"/>
    </location>
</feature>
<sequence>DEIGEAETSMPRMPPPSSAPVRMSWEDDEHQPPQVLVDQQPPSPAGRVPEMMSPEEVEPSDNNSWSVDDSTQGQKSNEDSQDTSAGKAAQEVASSLSDESERPVIPKTSAPVVAAPLAPVPPPNDEEDDEEVNLETATF</sequence>
<dbReference type="EMBL" id="CAJNIZ010044070">
    <property type="protein sequence ID" value="CAE7677148.1"/>
    <property type="molecule type" value="Genomic_DNA"/>
</dbReference>
<reference evidence="2" key="1">
    <citation type="submission" date="2021-02" db="EMBL/GenBank/DDBJ databases">
        <authorList>
            <person name="Dougan E. K."/>
            <person name="Rhodes N."/>
            <person name="Thang M."/>
            <person name="Chan C."/>
        </authorList>
    </citation>
    <scope>NUCLEOTIDE SEQUENCE</scope>
</reference>
<gene>
    <name evidence="2" type="ORF">SPIL2461_LOCUS18791</name>
</gene>
<dbReference type="Proteomes" id="UP000649617">
    <property type="component" value="Unassembled WGS sequence"/>
</dbReference>
<organism evidence="2 3">
    <name type="scientific">Symbiodinium pilosum</name>
    <name type="common">Dinoflagellate</name>
    <dbReference type="NCBI Taxonomy" id="2952"/>
    <lineage>
        <taxon>Eukaryota</taxon>
        <taxon>Sar</taxon>
        <taxon>Alveolata</taxon>
        <taxon>Dinophyceae</taxon>
        <taxon>Suessiales</taxon>
        <taxon>Symbiodiniaceae</taxon>
        <taxon>Symbiodinium</taxon>
    </lineage>
</organism>